<proteinExistence type="predicted"/>
<dbReference type="Proteomes" id="UP000887013">
    <property type="component" value="Unassembled WGS sequence"/>
</dbReference>
<evidence type="ECO:0000313" key="2">
    <source>
        <dbReference type="EMBL" id="GFU11281.1"/>
    </source>
</evidence>
<keyword evidence="3" id="KW-1185">Reference proteome</keyword>
<name>A0A8X6Q8F8_NEPPI</name>
<protein>
    <submittedName>
        <fullName evidence="2">Uncharacterized protein</fullName>
    </submittedName>
</protein>
<organism evidence="2 3">
    <name type="scientific">Nephila pilipes</name>
    <name type="common">Giant wood spider</name>
    <name type="synonym">Nephila maculata</name>
    <dbReference type="NCBI Taxonomy" id="299642"/>
    <lineage>
        <taxon>Eukaryota</taxon>
        <taxon>Metazoa</taxon>
        <taxon>Ecdysozoa</taxon>
        <taxon>Arthropoda</taxon>
        <taxon>Chelicerata</taxon>
        <taxon>Arachnida</taxon>
        <taxon>Araneae</taxon>
        <taxon>Araneomorphae</taxon>
        <taxon>Entelegynae</taxon>
        <taxon>Araneoidea</taxon>
        <taxon>Nephilidae</taxon>
        <taxon>Nephila</taxon>
    </lineage>
</organism>
<evidence type="ECO:0000313" key="3">
    <source>
        <dbReference type="Proteomes" id="UP000887013"/>
    </source>
</evidence>
<dbReference type="EMBL" id="BMAW01124169">
    <property type="protein sequence ID" value="GFU06624.1"/>
    <property type="molecule type" value="Genomic_DNA"/>
</dbReference>
<comment type="caution">
    <text evidence="2">The sequence shown here is derived from an EMBL/GenBank/DDBJ whole genome shotgun (WGS) entry which is preliminary data.</text>
</comment>
<evidence type="ECO:0000313" key="1">
    <source>
        <dbReference type="EMBL" id="GFU06624.1"/>
    </source>
</evidence>
<dbReference type="EMBL" id="BMAW01125196">
    <property type="protein sequence ID" value="GFU11281.1"/>
    <property type="molecule type" value="Genomic_DNA"/>
</dbReference>
<sequence>MFASSMASELVPASVILFRVDPGQKSVGRRGAVISNLGKVMKKIVCEPKNTTMQMDIENTWDRRSGTSREHDRTARCRSIECELNRGKNCGTC</sequence>
<reference evidence="2" key="1">
    <citation type="submission" date="2020-08" db="EMBL/GenBank/DDBJ databases">
        <title>Multicomponent nature underlies the extraordinary mechanical properties of spider dragline silk.</title>
        <authorList>
            <person name="Kono N."/>
            <person name="Nakamura H."/>
            <person name="Mori M."/>
            <person name="Yoshida Y."/>
            <person name="Ohtoshi R."/>
            <person name="Malay A.D."/>
            <person name="Moran D.A.P."/>
            <person name="Tomita M."/>
            <person name="Numata K."/>
            <person name="Arakawa K."/>
        </authorList>
    </citation>
    <scope>NUCLEOTIDE SEQUENCE</scope>
</reference>
<accession>A0A8X6Q8F8</accession>
<gene>
    <name evidence="1" type="ORF">NPIL_581041</name>
    <name evidence="2" type="ORF">NPIL_689281</name>
</gene>
<dbReference type="AlphaFoldDB" id="A0A8X6Q8F8"/>